<dbReference type="EMBL" id="JAACJP010000021">
    <property type="protein sequence ID" value="KAF5378088.1"/>
    <property type="molecule type" value="Genomic_DNA"/>
</dbReference>
<dbReference type="InterPro" id="IPR008271">
    <property type="entry name" value="Ser/Thr_kinase_AS"/>
</dbReference>
<reference evidence="10 11" key="1">
    <citation type="journal article" date="2020" name="ISME J.">
        <title>Uncovering the hidden diversity of litter-decomposition mechanisms in mushroom-forming fungi.</title>
        <authorList>
            <person name="Floudas D."/>
            <person name="Bentzer J."/>
            <person name="Ahren D."/>
            <person name="Johansson T."/>
            <person name="Persson P."/>
            <person name="Tunlid A."/>
        </authorList>
    </citation>
    <scope>NUCLEOTIDE SEQUENCE [LARGE SCALE GENOMIC DNA]</scope>
    <source>
        <strain evidence="10 11">CBS 661.87</strain>
    </source>
</reference>
<dbReference type="InterPro" id="IPR051334">
    <property type="entry name" value="SRPK"/>
</dbReference>
<dbReference type="InterPro" id="IPR000719">
    <property type="entry name" value="Prot_kinase_dom"/>
</dbReference>
<dbReference type="PANTHER" id="PTHR47634">
    <property type="entry name" value="PROTEIN KINASE DOMAIN-CONTAINING PROTEIN-RELATED"/>
    <property type="match status" value="1"/>
</dbReference>
<keyword evidence="11" id="KW-1185">Reference proteome</keyword>
<keyword evidence="2" id="KW-0723">Serine/threonine-protein kinase</keyword>
<keyword evidence="5" id="KW-0418">Kinase</keyword>
<keyword evidence="6" id="KW-0067">ATP-binding</keyword>
<comment type="catalytic activity">
    <reaction evidence="8">
        <text>L-seryl-[protein] + ATP = O-phospho-L-seryl-[protein] + ADP + H(+)</text>
        <dbReference type="Rhea" id="RHEA:17989"/>
        <dbReference type="Rhea" id="RHEA-COMP:9863"/>
        <dbReference type="Rhea" id="RHEA-COMP:11604"/>
        <dbReference type="ChEBI" id="CHEBI:15378"/>
        <dbReference type="ChEBI" id="CHEBI:29999"/>
        <dbReference type="ChEBI" id="CHEBI:30616"/>
        <dbReference type="ChEBI" id="CHEBI:83421"/>
        <dbReference type="ChEBI" id="CHEBI:456216"/>
        <dbReference type="EC" id="2.7.11.1"/>
    </reaction>
</comment>
<evidence type="ECO:0000313" key="11">
    <source>
        <dbReference type="Proteomes" id="UP000565441"/>
    </source>
</evidence>
<proteinExistence type="predicted"/>
<dbReference type="SUPFAM" id="SSF56112">
    <property type="entry name" value="Protein kinase-like (PK-like)"/>
    <property type="match status" value="1"/>
</dbReference>
<dbReference type="Proteomes" id="UP000565441">
    <property type="component" value="Unassembled WGS sequence"/>
</dbReference>
<evidence type="ECO:0000256" key="2">
    <source>
        <dbReference type="ARBA" id="ARBA00022527"/>
    </source>
</evidence>
<evidence type="ECO:0000256" key="7">
    <source>
        <dbReference type="ARBA" id="ARBA00047899"/>
    </source>
</evidence>
<dbReference type="GO" id="GO:0000245">
    <property type="term" value="P:spliceosomal complex assembly"/>
    <property type="evidence" value="ECO:0007669"/>
    <property type="project" value="TreeGrafter"/>
</dbReference>
<evidence type="ECO:0000256" key="6">
    <source>
        <dbReference type="ARBA" id="ARBA00022840"/>
    </source>
</evidence>
<evidence type="ECO:0000256" key="8">
    <source>
        <dbReference type="ARBA" id="ARBA00048679"/>
    </source>
</evidence>
<gene>
    <name evidence="10" type="ORF">D9615_007605</name>
</gene>
<organism evidence="10 11">
    <name type="scientific">Tricholomella constricta</name>
    <dbReference type="NCBI Taxonomy" id="117010"/>
    <lineage>
        <taxon>Eukaryota</taxon>
        <taxon>Fungi</taxon>
        <taxon>Dikarya</taxon>
        <taxon>Basidiomycota</taxon>
        <taxon>Agaricomycotina</taxon>
        <taxon>Agaricomycetes</taxon>
        <taxon>Agaricomycetidae</taxon>
        <taxon>Agaricales</taxon>
        <taxon>Tricholomatineae</taxon>
        <taxon>Lyophyllaceae</taxon>
        <taxon>Tricholomella</taxon>
    </lineage>
</organism>
<dbReference type="GO" id="GO:0004674">
    <property type="term" value="F:protein serine/threonine kinase activity"/>
    <property type="evidence" value="ECO:0007669"/>
    <property type="project" value="UniProtKB-KW"/>
</dbReference>
<protein>
    <recommendedName>
        <fullName evidence="1">non-specific serine/threonine protein kinase</fullName>
        <ecNumber evidence="1">2.7.11.1</ecNumber>
    </recommendedName>
</protein>
<dbReference type="Gene3D" id="1.10.510.10">
    <property type="entry name" value="Transferase(Phosphotransferase) domain 1"/>
    <property type="match status" value="1"/>
</dbReference>
<feature type="domain" description="Protein kinase" evidence="9">
    <location>
        <begin position="68"/>
        <end position="433"/>
    </location>
</feature>
<evidence type="ECO:0000256" key="3">
    <source>
        <dbReference type="ARBA" id="ARBA00022679"/>
    </source>
</evidence>
<sequence>MQSLSRRAQSLSLFLARPPLRVSRYAHFANSDFLPPQWVTRQEPSGDYRPEGYHPTRVGDVFGEGGRYKVISKLGWSPYATFWLSRDTFSSNGPAVALKIMKADGSYDPRLHEVEDLQLLRDKDPKNRGHAHVVQLLDAFPHDGPNGKHKCIITEALCWDVDTMAGHISPSRRVPLGLAKKITRDVLHALDYAHNTCGIIHTDVKPSNIMLRPPKLELALTSDDILAPKGAEYIAIRPTDGSATHVTMDARIAYLPSDPEDTDAWDTSCFKLTEFTVACRADKTAEHWAQFICSPALRPPEVVVGASWGKPVDIWSLGCSLYEMLVGKAMLEPGIPDGGVPVMHTFLLGDYPLRLLERGQHSSIFFNADGSFREPFAAKLPRQYPVGIERWADLESGGAVKLAPDCVHFLERMLAFEPEERATAQELLKHPFLTG</sequence>
<dbReference type="GO" id="GO:0005524">
    <property type="term" value="F:ATP binding"/>
    <property type="evidence" value="ECO:0007669"/>
    <property type="project" value="UniProtKB-KW"/>
</dbReference>
<dbReference type="GO" id="GO:0050684">
    <property type="term" value="P:regulation of mRNA processing"/>
    <property type="evidence" value="ECO:0007669"/>
    <property type="project" value="TreeGrafter"/>
</dbReference>
<evidence type="ECO:0000256" key="4">
    <source>
        <dbReference type="ARBA" id="ARBA00022741"/>
    </source>
</evidence>
<dbReference type="PROSITE" id="PS50011">
    <property type="entry name" value="PROTEIN_KINASE_DOM"/>
    <property type="match status" value="1"/>
</dbReference>
<dbReference type="EC" id="2.7.11.1" evidence="1"/>
<dbReference type="Gene3D" id="3.30.200.20">
    <property type="entry name" value="Phosphorylase Kinase, domain 1"/>
    <property type="match status" value="1"/>
</dbReference>
<dbReference type="InterPro" id="IPR011009">
    <property type="entry name" value="Kinase-like_dom_sf"/>
</dbReference>
<comment type="catalytic activity">
    <reaction evidence="7">
        <text>L-threonyl-[protein] + ATP = O-phospho-L-threonyl-[protein] + ADP + H(+)</text>
        <dbReference type="Rhea" id="RHEA:46608"/>
        <dbReference type="Rhea" id="RHEA-COMP:11060"/>
        <dbReference type="Rhea" id="RHEA-COMP:11605"/>
        <dbReference type="ChEBI" id="CHEBI:15378"/>
        <dbReference type="ChEBI" id="CHEBI:30013"/>
        <dbReference type="ChEBI" id="CHEBI:30616"/>
        <dbReference type="ChEBI" id="CHEBI:61977"/>
        <dbReference type="ChEBI" id="CHEBI:456216"/>
        <dbReference type="EC" id="2.7.11.1"/>
    </reaction>
</comment>
<dbReference type="Pfam" id="PF00069">
    <property type="entry name" value="Pkinase"/>
    <property type="match status" value="2"/>
</dbReference>
<evidence type="ECO:0000259" key="9">
    <source>
        <dbReference type="PROSITE" id="PS50011"/>
    </source>
</evidence>
<dbReference type="SMART" id="SM00220">
    <property type="entry name" value="S_TKc"/>
    <property type="match status" value="1"/>
</dbReference>
<name>A0A8H5H7C3_9AGAR</name>
<evidence type="ECO:0000256" key="1">
    <source>
        <dbReference type="ARBA" id="ARBA00012513"/>
    </source>
</evidence>
<comment type="caution">
    <text evidence="10">The sequence shown here is derived from an EMBL/GenBank/DDBJ whole genome shotgun (WGS) entry which is preliminary data.</text>
</comment>
<dbReference type="AlphaFoldDB" id="A0A8H5H7C3"/>
<dbReference type="PROSITE" id="PS00108">
    <property type="entry name" value="PROTEIN_KINASE_ST"/>
    <property type="match status" value="1"/>
</dbReference>
<dbReference type="OrthoDB" id="5979581at2759"/>
<dbReference type="PANTHER" id="PTHR47634:SF9">
    <property type="entry name" value="PROTEIN KINASE DOMAIN-CONTAINING PROTEIN-RELATED"/>
    <property type="match status" value="1"/>
</dbReference>
<keyword evidence="4" id="KW-0547">Nucleotide-binding</keyword>
<accession>A0A8H5H7C3</accession>
<evidence type="ECO:0000256" key="5">
    <source>
        <dbReference type="ARBA" id="ARBA00022777"/>
    </source>
</evidence>
<keyword evidence="3" id="KW-0808">Transferase</keyword>
<evidence type="ECO:0000313" key="10">
    <source>
        <dbReference type="EMBL" id="KAF5378088.1"/>
    </source>
</evidence>